<evidence type="ECO:0000313" key="2">
    <source>
        <dbReference type="Proteomes" id="UP001062846"/>
    </source>
</evidence>
<name>A0ACC0MKP0_RHOML</name>
<gene>
    <name evidence="1" type="ORF">RHMOL_Rhmol08G0030900</name>
</gene>
<organism evidence="1 2">
    <name type="scientific">Rhododendron molle</name>
    <name type="common">Chinese azalea</name>
    <name type="synonym">Azalea mollis</name>
    <dbReference type="NCBI Taxonomy" id="49168"/>
    <lineage>
        <taxon>Eukaryota</taxon>
        <taxon>Viridiplantae</taxon>
        <taxon>Streptophyta</taxon>
        <taxon>Embryophyta</taxon>
        <taxon>Tracheophyta</taxon>
        <taxon>Spermatophyta</taxon>
        <taxon>Magnoliopsida</taxon>
        <taxon>eudicotyledons</taxon>
        <taxon>Gunneridae</taxon>
        <taxon>Pentapetalae</taxon>
        <taxon>asterids</taxon>
        <taxon>Ericales</taxon>
        <taxon>Ericaceae</taxon>
        <taxon>Ericoideae</taxon>
        <taxon>Rhodoreae</taxon>
        <taxon>Rhododendron</taxon>
    </lineage>
</organism>
<accession>A0ACC0MKP0</accession>
<comment type="caution">
    <text evidence="1">The sequence shown here is derived from an EMBL/GenBank/DDBJ whole genome shotgun (WGS) entry which is preliminary data.</text>
</comment>
<keyword evidence="2" id="KW-1185">Reference proteome</keyword>
<protein>
    <submittedName>
        <fullName evidence="1">Uncharacterized protein</fullName>
    </submittedName>
</protein>
<sequence>MGVELAAGKAGLTEMEDVNFTDLEVVRFVRDALTSFTMGDRDNYEQLIGVIHHTKNLAPDEVALLVTSLKALSGAVSCFDNVHHELLSAIFGMSMWHYSPDVMDALVELIIALAAASGKYIDSCLDMLVRNFMPPYNLLELLKQPRGLAKKDHVLDRVHSALEDIADLIPLAPLRLKRIVCDKMPHSSNKEPMIVLYAENMLRLERSVMGELVGDMMLAAVVDKLIDLDVEIEWEDILQDDSGKGIFEMELEDVEETLDDADQEGEQLPREYSSGRSFRGNASAEKLDSMLVLMFEHLKTCAKDGHLAKVFETLLESFQITVLSAYKSKFSQFVIFYACSLDPENCGTRFANILADIFLSSSYPPFKRPANENAALPQHGKRDHGVKYNISRTKKLANKYVLPKPYVVAFFISNHISSFKRSQSMMMLYLLIPTEWKDNEGTSRNLVCSGVMNPEVGTSFLGAVSFPIPPPCRGASLPVLLKNEVTMSAVAYLASYLSRAKFLSVSFVVKMMQRLVGWCWNYCENQDGTINPEAHRVFYSGCQAIMYVLCFRMRSAMDVPRLKSQLFLMPIEAILKHPLNSLKVCLPSIVEEFLRQAKAARLFMVSETFVFNDLLESELSRAFGGMERLDMFFPFDPCLLKKSDRFIRPNFVFWSMVRTTYDNDDEEGSSEEDVFEDFTGGSGENMVDDAMAASYEDHDIDLDEFDYSMNKMSITPKNSLKYRFGGELRGGAMQMPSRIRPSMSPESL</sequence>
<dbReference type="Proteomes" id="UP001062846">
    <property type="component" value="Chromosome 8"/>
</dbReference>
<reference evidence="1" key="1">
    <citation type="submission" date="2022-02" db="EMBL/GenBank/DDBJ databases">
        <title>Plant Genome Project.</title>
        <authorList>
            <person name="Zhang R.-G."/>
        </authorList>
    </citation>
    <scope>NUCLEOTIDE SEQUENCE</scope>
    <source>
        <strain evidence="1">AT1</strain>
    </source>
</reference>
<evidence type="ECO:0000313" key="1">
    <source>
        <dbReference type="EMBL" id="KAI8541032.1"/>
    </source>
</evidence>
<dbReference type="EMBL" id="CM046395">
    <property type="protein sequence ID" value="KAI8541032.1"/>
    <property type="molecule type" value="Genomic_DNA"/>
</dbReference>
<proteinExistence type="predicted"/>